<comment type="caution">
    <text evidence="2">The sequence shown here is derived from an EMBL/GenBank/DDBJ whole genome shotgun (WGS) entry which is preliminary data.</text>
</comment>
<reference evidence="2" key="1">
    <citation type="submission" date="2020-11" db="EMBL/GenBank/DDBJ databases">
        <authorList>
            <consortium name="DOE Joint Genome Institute"/>
            <person name="Ahrendt S."/>
            <person name="Riley R."/>
            <person name="Andreopoulos W."/>
            <person name="Labutti K."/>
            <person name="Pangilinan J."/>
            <person name="Ruiz-Duenas F.J."/>
            <person name="Barrasa J.M."/>
            <person name="Sanchez-Garcia M."/>
            <person name="Camarero S."/>
            <person name="Miyauchi S."/>
            <person name="Serrano A."/>
            <person name="Linde D."/>
            <person name="Babiker R."/>
            <person name="Drula E."/>
            <person name="Ayuso-Fernandez I."/>
            <person name="Pacheco R."/>
            <person name="Padilla G."/>
            <person name="Ferreira P."/>
            <person name="Barriuso J."/>
            <person name="Kellner H."/>
            <person name="Castanera R."/>
            <person name="Alfaro M."/>
            <person name="Ramirez L."/>
            <person name="Pisabarro A.G."/>
            <person name="Kuo A."/>
            <person name="Tritt A."/>
            <person name="Lipzen A."/>
            <person name="He G."/>
            <person name="Yan M."/>
            <person name="Ng V."/>
            <person name="Cullen D."/>
            <person name="Martin F."/>
            <person name="Rosso M.-N."/>
            <person name="Henrissat B."/>
            <person name="Hibbett D."/>
            <person name="Martinez A.T."/>
            <person name="Grigoriev I.V."/>
        </authorList>
    </citation>
    <scope>NUCLEOTIDE SEQUENCE</scope>
    <source>
        <strain evidence="2">ATCC 90797</strain>
    </source>
</reference>
<accession>A0A9P5ZHF3</accession>
<name>A0A9P5ZHF3_PLEER</name>
<evidence type="ECO:0000313" key="2">
    <source>
        <dbReference type="EMBL" id="KAF9488322.1"/>
    </source>
</evidence>
<organism evidence="2 3">
    <name type="scientific">Pleurotus eryngii</name>
    <name type="common">Boletus of the steppes</name>
    <dbReference type="NCBI Taxonomy" id="5323"/>
    <lineage>
        <taxon>Eukaryota</taxon>
        <taxon>Fungi</taxon>
        <taxon>Dikarya</taxon>
        <taxon>Basidiomycota</taxon>
        <taxon>Agaricomycotina</taxon>
        <taxon>Agaricomycetes</taxon>
        <taxon>Agaricomycetidae</taxon>
        <taxon>Agaricales</taxon>
        <taxon>Pleurotineae</taxon>
        <taxon>Pleurotaceae</taxon>
        <taxon>Pleurotus</taxon>
    </lineage>
</organism>
<dbReference type="AlphaFoldDB" id="A0A9P5ZHF3"/>
<dbReference type="Proteomes" id="UP000807025">
    <property type="component" value="Unassembled WGS sequence"/>
</dbReference>
<sequence length="790" mass="88461">MKNLKQPPAKPPTAAQLSNLKEELNVASRIAQRAQADVDIQKASVRIMQKTNAEILLWLTAFEKAARFLPKRPPPSQRHQVVELPATEMSRSPSLSSLPLCNFSPPLDDGDKSVGLLPEVQEHDNIPLCASPNPGQPTSVVCAQLAYHPPTAERSTYITLLSISVQPMVGSLTPEILIESPSRLTAYKDWEVHKRSGVGDGIVGAVIPACRQFITSPNASELSTPPKQTLHLILRKDGQLYQRQYCHYTCILKRIKDPSDPRSIMWWTLKEVELRADPIVPQRYSVEFVHLTAFKLCVSRLVDEFSKDKDSLRTEANFQWVNMLVNQLQLWVNHLSTFATIFQNVLFLVAEVQRRWLDLRAYIDYMVLVKKELLKLRPPSTKFSLCHPFIGAITYNHTVNEEFTLAGVPVWLLRDLSKFSSNVRIKNLAPLQETIKSVVIQPFPGISRLVFVGPSDSCLKHNTIYKYSHQHFSSTDESDFPLQSSFADVSASKHPAKRAKMQMNPSVSRSRPLPAPNAKDIAKFHPVDHPFWPAILPAWRDALAGVDHSNSHVVAEWKLGDSGYRFPDPHLFVPSTTNTVNKRTSSYYVTWLNYEDAICLAQSSPTSPCHTTSQWRELLLLSMKEAGLLSFKANSDAEGRMSEMTTLLQEWVAKHQIKMASPDAASANMHGYTLTLDALPPADVARMVVYVLCELNFRSELRALDVYMHIPCSSHRKAVEHDTLLGRCFPGWLPGVAGGDVLTVSEDDGLTGLCAPTFEDRKSYILALAQVMSSCGVLLSPFRLVYQGNL</sequence>
<dbReference type="EMBL" id="MU154719">
    <property type="protein sequence ID" value="KAF9488322.1"/>
    <property type="molecule type" value="Genomic_DNA"/>
</dbReference>
<proteinExistence type="predicted"/>
<evidence type="ECO:0000313" key="3">
    <source>
        <dbReference type="Proteomes" id="UP000807025"/>
    </source>
</evidence>
<feature type="region of interest" description="Disordered" evidence="1">
    <location>
        <begin position="493"/>
        <end position="514"/>
    </location>
</feature>
<dbReference type="OrthoDB" id="2634326at2759"/>
<gene>
    <name evidence="2" type="ORF">BDN71DRAFT_1513162</name>
</gene>
<keyword evidence="3" id="KW-1185">Reference proteome</keyword>
<evidence type="ECO:0000256" key="1">
    <source>
        <dbReference type="SAM" id="MobiDB-lite"/>
    </source>
</evidence>
<protein>
    <submittedName>
        <fullName evidence="2">Uncharacterized protein</fullName>
    </submittedName>
</protein>